<evidence type="ECO:0000313" key="8">
    <source>
        <dbReference type="Proteomes" id="UP000285768"/>
    </source>
</evidence>
<evidence type="ECO:0000256" key="4">
    <source>
        <dbReference type="ARBA" id="ARBA00022989"/>
    </source>
</evidence>
<name>A0ABX5QE52_9MICO</name>
<accession>A0ABX5QE52</accession>
<comment type="subcellular location">
    <subcellularLocation>
        <location evidence="1">Membrane</location>
        <topology evidence="1">Multi-pass membrane protein</topology>
    </subcellularLocation>
</comment>
<evidence type="ECO:0000256" key="1">
    <source>
        <dbReference type="ARBA" id="ARBA00004141"/>
    </source>
</evidence>
<evidence type="ECO:0000256" key="2">
    <source>
        <dbReference type="ARBA" id="ARBA00007524"/>
    </source>
</evidence>
<feature type="transmembrane region" description="Helical" evidence="6">
    <location>
        <begin position="93"/>
        <end position="115"/>
    </location>
</feature>
<feature type="transmembrane region" description="Helical" evidence="6">
    <location>
        <begin position="62"/>
        <end position="81"/>
    </location>
</feature>
<dbReference type="Pfam" id="PF03073">
    <property type="entry name" value="TspO_MBR"/>
    <property type="match status" value="1"/>
</dbReference>
<feature type="transmembrane region" description="Helical" evidence="6">
    <location>
        <begin position="12"/>
        <end position="32"/>
    </location>
</feature>
<dbReference type="Proteomes" id="UP000285768">
    <property type="component" value="Chromosome"/>
</dbReference>
<feature type="transmembrane region" description="Helical" evidence="6">
    <location>
        <begin position="121"/>
        <end position="142"/>
    </location>
</feature>
<sequence length="176" mass="18721">MSDGTDVSPPVGRQIAVGVAMLAAVALIAWGGSQATAPNTDGWYASAQKAPWDPPNSVFGPVWSALYLLIALAGWLIWRSGYRDGGPNAASGVLRLFVVQLALNAIWTPVFFAGYPLIGEAAWWLALATIVALMASVIWLGIAAAPWSRIASWIMIPYLLWLIFATSLNVGIIALN</sequence>
<evidence type="ECO:0000313" key="7">
    <source>
        <dbReference type="EMBL" id="QAB17330.1"/>
    </source>
</evidence>
<dbReference type="InterPro" id="IPR038330">
    <property type="entry name" value="TspO/MBR-related_sf"/>
</dbReference>
<proteinExistence type="inferred from homology"/>
<dbReference type="EMBL" id="CP035037">
    <property type="protein sequence ID" value="QAB17330.1"/>
    <property type="molecule type" value="Genomic_DNA"/>
</dbReference>
<keyword evidence="5 6" id="KW-0472">Membrane</keyword>
<evidence type="ECO:0000256" key="5">
    <source>
        <dbReference type="ARBA" id="ARBA00023136"/>
    </source>
</evidence>
<dbReference type="PANTHER" id="PTHR10057:SF0">
    <property type="entry name" value="TRANSLOCATOR PROTEIN"/>
    <property type="match status" value="1"/>
</dbReference>
<keyword evidence="4 6" id="KW-1133">Transmembrane helix</keyword>
<gene>
    <name evidence="7" type="ORF">Leucomu_04785</name>
</gene>
<dbReference type="PANTHER" id="PTHR10057">
    <property type="entry name" value="PERIPHERAL-TYPE BENZODIAZEPINE RECEPTOR"/>
    <property type="match status" value="1"/>
</dbReference>
<dbReference type="PIRSF" id="PIRSF005859">
    <property type="entry name" value="PBR"/>
    <property type="match status" value="1"/>
</dbReference>
<keyword evidence="8" id="KW-1185">Reference proteome</keyword>
<keyword evidence="3 6" id="KW-0812">Transmembrane</keyword>
<organism evidence="7 8">
    <name type="scientific">Leucobacter muris</name>
    <dbReference type="NCBI Taxonomy" id="1935379"/>
    <lineage>
        <taxon>Bacteria</taxon>
        <taxon>Bacillati</taxon>
        <taxon>Actinomycetota</taxon>
        <taxon>Actinomycetes</taxon>
        <taxon>Micrococcales</taxon>
        <taxon>Microbacteriaceae</taxon>
        <taxon>Leucobacter</taxon>
    </lineage>
</organism>
<dbReference type="RefSeq" id="WP_017885179.1">
    <property type="nucleotide sequence ID" value="NZ_CP035037.1"/>
</dbReference>
<dbReference type="Gene3D" id="1.20.1260.100">
    <property type="entry name" value="TspO/MBR protein"/>
    <property type="match status" value="1"/>
</dbReference>
<evidence type="ECO:0000256" key="3">
    <source>
        <dbReference type="ARBA" id="ARBA00022692"/>
    </source>
</evidence>
<reference evidence="7 8" key="1">
    <citation type="submission" date="2019-01" db="EMBL/GenBank/DDBJ databases">
        <title>Leucobacter muris sp. nov. isolated from the nose of a laboratory mouse.</title>
        <authorList>
            <person name="Benga L."/>
            <person name="Sproeer C."/>
            <person name="Schumann P."/>
            <person name="Verbarg S."/>
            <person name="Bunk B."/>
            <person name="Engelhardt E."/>
            <person name="Benten P.M."/>
            <person name="Sager M."/>
        </authorList>
    </citation>
    <scope>NUCLEOTIDE SEQUENCE [LARGE SCALE GENOMIC DNA]</scope>
    <source>
        <strain evidence="7 8">DSM 101948</strain>
    </source>
</reference>
<evidence type="ECO:0000256" key="6">
    <source>
        <dbReference type="SAM" id="Phobius"/>
    </source>
</evidence>
<protein>
    <submittedName>
        <fullName evidence="7">Tryptophan-rich sensory protein</fullName>
    </submittedName>
</protein>
<dbReference type="CDD" id="cd15904">
    <property type="entry name" value="TSPO_MBR"/>
    <property type="match status" value="1"/>
</dbReference>
<dbReference type="InterPro" id="IPR004307">
    <property type="entry name" value="TspO_MBR"/>
</dbReference>
<feature type="transmembrane region" description="Helical" evidence="6">
    <location>
        <begin position="154"/>
        <end position="175"/>
    </location>
</feature>
<comment type="similarity">
    <text evidence="2">Belongs to the TspO/BZRP family.</text>
</comment>